<dbReference type="InterPro" id="IPR011707">
    <property type="entry name" value="Cu-oxidase-like_N"/>
</dbReference>
<accession>M7SJX7</accession>
<proteinExistence type="inferred from homology"/>
<dbReference type="InterPro" id="IPR001117">
    <property type="entry name" value="Cu-oxidase_2nd"/>
</dbReference>
<keyword evidence="4" id="KW-0560">Oxidoreductase</keyword>
<dbReference type="InterPro" id="IPR002355">
    <property type="entry name" value="Cu_oxidase_Cu_BS"/>
</dbReference>
<evidence type="ECO:0000256" key="6">
    <source>
        <dbReference type="SAM" id="MobiDB-lite"/>
    </source>
</evidence>
<dbReference type="KEGG" id="ela:UCREL1_8539"/>
<feature type="signal peptide" evidence="7">
    <location>
        <begin position="1"/>
        <end position="20"/>
    </location>
</feature>
<name>M7SJX7_EUTLA</name>
<dbReference type="GO" id="GO:0033215">
    <property type="term" value="P:reductive iron assimilation"/>
    <property type="evidence" value="ECO:0007669"/>
    <property type="project" value="TreeGrafter"/>
</dbReference>
<keyword evidence="3 7" id="KW-0732">Signal</keyword>
<comment type="similarity">
    <text evidence="1">Belongs to the multicopper oxidase family.</text>
</comment>
<dbReference type="Pfam" id="PF07731">
    <property type="entry name" value="Cu-oxidase_2"/>
    <property type="match status" value="1"/>
</dbReference>
<feature type="chain" id="PRO_5004084692" evidence="7">
    <location>
        <begin position="21"/>
        <end position="575"/>
    </location>
</feature>
<dbReference type="HOGENOM" id="CLU_006504_7_3_1"/>
<evidence type="ECO:0000259" key="9">
    <source>
        <dbReference type="Pfam" id="PF07731"/>
    </source>
</evidence>
<evidence type="ECO:0000256" key="5">
    <source>
        <dbReference type="ARBA" id="ARBA00023008"/>
    </source>
</evidence>
<feature type="domain" description="Plastocyanin-like" evidence="9">
    <location>
        <begin position="362"/>
        <end position="493"/>
    </location>
</feature>
<dbReference type="Gene3D" id="2.60.40.420">
    <property type="entry name" value="Cupredoxins - blue copper proteins"/>
    <property type="match status" value="3"/>
</dbReference>
<evidence type="ECO:0000313" key="12">
    <source>
        <dbReference type="Proteomes" id="UP000012174"/>
    </source>
</evidence>
<gene>
    <name evidence="11" type="ORF">UCREL1_8539</name>
</gene>
<dbReference type="Pfam" id="PF07732">
    <property type="entry name" value="Cu-oxidase_3"/>
    <property type="match status" value="1"/>
</dbReference>
<dbReference type="InterPro" id="IPR011706">
    <property type="entry name" value="Cu-oxidase_C"/>
</dbReference>
<dbReference type="InterPro" id="IPR033138">
    <property type="entry name" value="Cu_oxidase_CS"/>
</dbReference>
<feature type="region of interest" description="Disordered" evidence="6">
    <location>
        <begin position="426"/>
        <end position="450"/>
    </location>
</feature>
<dbReference type="InterPro" id="IPR008972">
    <property type="entry name" value="Cupredoxin"/>
</dbReference>
<evidence type="ECO:0000259" key="10">
    <source>
        <dbReference type="Pfam" id="PF07732"/>
    </source>
</evidence>
<dbReference type="PANTHER" id="PTHR11709">
    <property type="entry name" value="MULTI-COPPER OXIDASE"/>
    <property type="match status" value="1"/>
</dbReference>
<dbReference type="GO" id="GO:0004322">
    <property type="term" value="F:ferroxidase activity"/>
    <property type="evidence" value="ECO:0007669"/>
    <property type="project" value="TreeGrafter"/>
</dbReference>
<feature type="compositionally biased region" description="Polar residues" evidence="6">
    <location>
        <begin position="427"/>
        <end position="444"/>
    </location>
</feature>
<reference evidence="12" key="1">
    <citation type="journal article" date="2013" name="Genome Announc.">
        <title>Draft genome sequence of the grapevine dieback fungus Eutypa lata UCR-EL1.</title>
        <authorList>
            <person name="Blanco-Ulate B."/>
            <person name="Rolshausen P.E."/>
            <person name="Cantu D."/>
        </authorList>
    </citation>
    <scope>NUCLEOTIDE SEQUENCE [LARGE SCALE GENOMIC DNA]</scope>
    <source>
        <strain evidence="12">UCR-EL1</strain>
    </source>
</reference>
<dbReference type="OrthoDB" id="2121828at2759"/>
<dbReference type="SUPFAM" id="SSF49503">
    <property type="entry name" value="Cupredoxins"/>
    <property type="match status" value="3"/>
</dbReference>
<dbReference type="Proteomes" id="UP000012174">
    <property type="component" value="Unassembled WGS sequence"/>
</dbReference>
<evidence type="ECO:0000259" key="8">
    <source>
        <dbReference type="Pfam" id="PF00394"/>
    </source>
</evidence>
<dbReference type="OMA" id="FHGINQI"/>
<dbReference type="CDD" id="cd13877">
    <property type="entry name" value="CuRO_2_Fet3p_like"/>
    <property type="match status" value="1"/>
</dbReference>
<dbReference type="PROSITE" id="PS00080">
    <property type="entry name" value="MULTICOPPER_OXIDASE2"/>
    <property type="match status" value="1"/>
</dbReference>
<dbReference type="GO" id="GO:0033573">
    <property type="term" value="C:high-affinity iron permease complex"/>
    <property type="evidence" value="ECO:0007669"/>
    <property type="project" value="TreeGrafter"/>
</dbReference>
<evidence type="ECO:0000256" key="3">
    <source>
        <dbReference type="ARBA" id="ARBA00022729"/>
    </source>
</evidence>
<dbReference type="GO" id="GO:0005507">
    <property type="term" value="F:copper ion binding"/>
    <property type="evidence" value="ECO:0007669"/>
    <property type="project" value="InterPro"/>
</dbReference>
<organism evidence="11 12">
    <name type="scientific">Eutypa lata (strain UCR-EL1)</name>
    <name type="common">Grapevine dieback disease fungus</name>
    <name type="synonym">Eutypa armeniacae</name>
    <dbReference type="NCBI Taxonomy" id="1287681"/>
    <lineage>
        <taxon>Eukaryota</taxon>
        <taxon>Fungi</taxon>
        <taxon>Dikarya</taxon>
        <taxon>Ascomycota</taxon>
        <taxon>Pezizomycotina</taxon>
        <taxon>Sordariomycetes</taxon>
        <taxon>Xylariomycetidae</taxon>
        <taxon>Xylariales</taxon>
        <taxon>Diatrypaceae</taxon>
        <taxon>Eutypa</taxon>
    </lineage>
</organism>
<keyword evidence="2" id="KW-0479">Metal-binding</keyword>
<dbReference type="AlphaFoldDB" id="M7SJX7"/>
<dbReference type="GO" id="GO:0010106">
    <property type="term" value="P:cellular response to iron ion starvation"/>
    <property type="evidence" value="ECO:0007669"/>
    <property type="project" value="TreeGrafter"/>
</dbReference>
<dbReference type="EMBL" id="KB707054">
    <property type="protein sequence ID" value="EMR64497.1"/>
    <property type="molecule type" value="Genomic_DNA"/>
</dbReference>
<feature type="domain" description="Plastocyanin-like" evidence="8">
    <location>
        <begin position="154"/>
        <end position="265"/>
    </location>
</feature>
<dbReference type="InterPro" id="IPR045087">
    <property type="entry name" value="Cu-oxidase_fam"/>
</dbReference>
<sequence>MHRRYCIPFIILAQALPSLAEIVTYTWDVTWVNASPDGFARPIIGINGRWPCPLIEANIGDTIVVHMTNLLGNETSGIHFHGINQIDSPEMDGASGVVQCPCPPNNTVTYSFLADEPGTFWWHSHNLGQYPDGLRGPIVIHDPNDPYIDECDQDILITVSDWYHSQTPQLVSAMIIPNNTQFTPPRPDSIIVNEGGDGHIPVEAGKTYRFRVINFSALTSTFLKIKSHDMSVIMTDASYVKKQATSVLRISPAERYDFLVTIDKERESNIPFLFALDSNPDYTAGNASFHFNFTGQLVVDPEGDLTQTVPVDEFDPLDETKLESYDGRESYGPVTKQWVLDFDFCLDNNGYPRSCFNSTTYIPQRVPTLYSAVSLGPNNVNAAAYGQVNPFIVEYGDVVEIVVNNHDIAIHPFHLHGHKFQVMERPASNTGNWSGTTDESNSSPPRKDTISIRPQSYAVLRIVANNPGVWLFHCHIEWHVEMGLTATLIEAPDRLADFEIPPDHLDLCRAMGIPTVGNAAGNTAWDDNTGFLTLPPTDYIGAVWPAPGPISGSGVNTEKHIVSNGYRRTHLLVLQ</sequence>
<keyword evidence="5" id="KW-0186">Copper</keyword>
<dbReference type="PANTHER" id="PTHR11709:SF361">
    <property type="entry name" value="IRON TRANSPORT MULTICOPPER OXIDASE FET3"/>
    <property type="match status" value="1"/>
</dbReference>
<evidence type="ECO:0000256" key="1">
    <source>
        <dbReference type="ARBA" id="ARBA00010609"/>
    </source>
</evidence>
<dbReference type="STRING" id="1287681.M7SJX7"/>
<dbReference type="PROSITE" id="PS00079">
    <property type="entry name" value="MULTICOPPER_OXIDASE1"/>
    <property type="match status" value="2"/>
</dbReference>
<evidence type="ECO:0000256" key="4">
    <source>
        <dbReference type="ARBA" id="ARBA00023002"/>
    </source>
</evidence>
<evidence type="ECO:0000256" key="7">
    <source>
        <dbReference type="SAM" id="SignalP"/>
    </source>
</evidence>
<dbReference type="Pfam" id="PF00394">
    <property type="entry name" value="Cu-oxidase"/>
    <property type="match status" value="1"/>
</dbReference>
<evidence type="ECO:0000313" key="11">
    <source>
        <dbReference type="EMBL" id="EMR64497.1"/>
    </source>
</evidence>
<protein>
    <submittedName>
        <fullName evidence="11">Putative iron transport multicopper oxidase fet3 protein</fullName>
    </submittedName>
</protein>
<feature type="domain" description="Plastocyanin-like" evidence="10">
    <location>
        <begin position="29"/>
        <end position="144"/>
    </location>
</feature>
<keyword evidence="12" id="KW-1185">Reference proteome</keyword>
<dbReference type="eggNOG" id="KOG1263">
    <property type="taxonomic scope" value="Eukaryota"/>
</dbReference>
<evidence type="ECO:0000256" key="2">
    <source>
        <dbReference type="ARBA" id="ARBA00022723"/>
    </source>
</evidence>
<dbReference type="InterPro" id="IPR044130">
    <property type="entry name" value="CuRO_2_Fet3-like"/>
</dbReference>